<dbReference type="GO" id="GO:0019888">
    <property type="term" value="F:protein phosphatase regulator activity"/>
    <property type="evidence" value="ECO:0007669"/>
    <property type="project" value="InterPro"/>
</dbReference>
<dbReference type="InterPro" id="IPR011989">
    <property type="entry name" value="ARM-like"/>
</dbReference>
<dbReference type="AlphaFoldDB" id="A0A8J5FCW6"/>
<organism evidence="1 2">
    <name type="scientific">Zingiber officinale</name>
    <name type="common">Ginger</name>
    <name type="synonym">Amomum zingiber</name>
    <dbReference type="NCBI Taxonomy" id="94328"/>
    <lineage>
        <taxon>Eukaryota</taxon>
        <taxon>Viridiplantae</taxon>
        <taxon>Streptophyta</taxon>
        <taxon>Embryophyta</taxon>
        <taxon>Tracheophyta</taxon>
        <taxon>Spermatophyta</taxon>
        <taxon>Magnoliopsida</taxon>
        <taxon>Liliopsida</taxon>
        <taxon>Zingiberales</taxon>
        <taxon>Zingiberaceae</taxon>
        <taxon>Zingiber</taxon>
    </lineage>
</organism>
<dbReference type="EMBL" id="JACMSC010000015">
    <property type="protein sequence ID" value="KAG6485176.1"/>
    <property type="molecule type" value="Genomic_DNA"/>
</dbReference>
<dbReference type="PANTHER" id="PTHR10257:SF3">
    <property type="entry name" value="SERINE_THREONINE-PROTEIN PHOSPHATASE 2A 56 KDA REGULATORY SUBUNIT GAMMA ISOFORM"/>
    <property type="match status" value="1"/>
</dbReference>
<name>A0A8J5FCW6_ZINOF</name>
<dbReference type="InterPro" id="IPR002554">
    <property type="entry name" value="PP2A_B56"/>
</dbReference>
<dbReference type="InterPro" id="IPR016024">
    <property type="entry name" value="ARM-type_fold"/>
</dbReference>
<evidence type="ECO:0000313" key="2">
    <source>
        <dbReference type="Proteomes" id="UP000734854"/>
    </source>
</evidence>
<dbReference type="GO" id="GO:0000159">
    <property type="term" value="C:protein phosphatase type 2A complex"/>
    <property type="evidence" value="ECO:0007669"/>
    <property type="project" value="InterPro"/>
</dbReference>
<protein>
    <submittedName>
        <fullName evidence="1">Uncharacterized protein</fullName>
    </submittedName>
</protein>
<proteinExistence type="predicted"/>
<dbReference type="Proteomes" id="UP000734854">
    <property type="component" value="Unassembled WGS sequence"/>
</dbReference>
<dbReference type="GO" id="GO:0007165">
    <property type="term" value="P:signal transduction"/>
    <property type="evidence" value="ECO:0007669"/>
    <property type="project" value="InterPro"/>
</dbReference>
<reference evidence="1 2" key="1">
    <citation type="submission" date="2020-08" db="EMBL/GenBank/DDBJ databases">
        <title>Plant Genome Project.</title>
        <authorList>
            <person name="Zhang R.-G."/>
        </authorList>
    </citation>
    <scope>NUCLEOTIDE SEQUENCE [LARGE SCALE GENOMIC DNA]</scope>
    <source>
        <tissue evidence="1">Rhizome</tissue>
    </source>
</reference>
<dbReference type="PANTHER" id="PTHR10257">
    <property type="entry name" value="SERINE/THREONINE PROTEIN PHOSPHATASE 2A PP2A REGULATORY SUBUNIT B"/>
    <property type="match status" value="1"/>
</dbReference>
<accession>A0A8J5FCW6</accession>
<gene>
    <name evidence="1" type="ORF">ZIOFF_053706</name>
</gene>
<sequence length="238" mass="27223">MVHCPFIRKSINNIFYQFIFETGRHSGIVELLEILGSIINGFALLMKEEHKLFLVRALIPLHQPKSIGVYHQQLSYCIVQFVEKDYNLVAQNCTVILPIIFEALEKNMQSHWNQSVHGLTANIRKMFLDMYSDLFEMCQQQYLDNEDQAKYSEEQRELAWRSIEAVELLFSPRLQEKDIFLDEAQWNPGTLDSTTASDISSNDQGGLRNCAISANGGFLSSARISNLAEALLHLHALN</sequence>
<dbReference type="Gene3D" id="1.25.10.10">
    <property type="entry name" value="Leucine-rich Repeat Variant"/>
    <property type="match status" value="2"/>
</dbReference>
<dbReference type="Pfam" id="PF01603">
    <property type="entry name" value="B56"/>
    <property type="match status" value="1"/>
</dbReference>
<evidence type="ECO:0000313" key="1">
    <source>
        <dbReference type="EMBL" id="KAG6485176.1"/>
    </source>
</evidence>
<comment type="caution">
    <text evidence="1">The sequence shown here is derived from an EMBL/GenBank/DDBJ whole genome shotgun (WGS) entry which is preliminary data.</text>
</comment>
<dbReference type="SUPFAM" id="SSF48371">
    <property type="entry name" value="ARM repeat"/>
    <property type="match status" value="1"/>
</dbReference>
<keyword evidence="2" id="KW-1185">Reference proteome</keyword>